<dbReference type="AlphaFoldDB" id="A0AAD4Q420"/>
<feature type="signal peptide" evidence="3">
    <location>
        <begin position="1"/>
        <end position="26"/>
    </location>
</feature>
<keyword evidence="2" id="KW-0472">Membrane</keyword>
<organism evidence="4 5">
    <name type="scientific">Lactarius akahatsu</name>
    <dbReference type="NCBI Taxonomy" id="416441"/>
    <lineage>
        <taxon>Eukaryota</taxon>
        <taxon>Fungi</taxon>
        <taxon>Dikarya</taxon>
        <taxon>Basidiomycota</taxon>
        <taxon>Agaricomycotina</taxon>
        <taxon>Agaricomycetes</taxon>
        <taxon>Russulales</taxon>
        <taxon>Russulaceae</taxon>
        <taxon>Lactarius</taxon>
    </lineage>
</organism>
<dbReference type="Proteomes" id="UP001201163">
    <property type="component" value="Unassembled WGS sequence"/>
</dbReference>
<feature type="chain" id="PRO_5041950786" evidence="3">
    <location>
        <begin position="27"/>
        <end position="385"/>
    </location>
</feature>
<keyword evidence="2" id="KW-0812">Transmembrane</keyword>
<protein>
    <submittedName>
        <fullName evidence="4">Uncharacterized protein</fullName>
    </submittedName>
</protein>
<feature type="region of interest" description="Disordered" evidence="1">
    <location>
        <begin position="325"/>
        <end position="353"/>
    </location>
</feature>
<evidence type="ECO:0000256" key="1">
    <source>
        <dbReference type="SAM" id="MobiDB-lite"/>
    </source>
</evidence>
<evidence type="ECO:0000313" key="4">
    <source>
        <dbReference type="EMBL" id="KAH8982616.1"/>
    </source>
</evidence>
<keyword evidence="5" id="KW-1185">Reference proteome</keyword>
<keyword evidence="2" id="KW-1133">Transmembrane helix</keyword>
<sequence length="385" mass="39405">MFTRKRAITFILPIVVLLALAGPSSANGILPGSAHRRDHADLKRMIRMRAPAPLDVRQVPKIPGGAVGAANDPPVESTSSTPSPSPSPSPTPSPQVSSDSSSVASSSSSSTSTSSSSTSSSSSASSTTSSSTSSTGSSSTTTSSSTSSTPASSSPTPNTPVSTPDTKSSPTTGNLATSVDSVIVTSHVAAPSSSSSSDNSQVGGSSLSHTTLTILIVLAASIGGCAIIWTIIRKWKFRPSAEFEDRLEPIDWQPTEHDSGLPTHRRAPSNASSFHSGNEHGGGLSRNDSQISAAPYNAAARSLTPLPEHDFTAGAATLAPVGGYADLARGPSPQPQMQENLMQRGPSLNRGYDPYSGVPPHHQGGYTAQDAYDYNHAGHAGATNY</sequence>
<evidence type="ECO:0000313" key="5">
    <source>
        <dbReference type="Proteomes" id="UP001201163"/>
    </source>
</evidence>
<feature type="compositionally biased region" description="Low complexity" evidence="1">
    <location>
        <begin position="94"/>
        <end position="164"/>
    </location>
</feature>
<dbReference type="EMBL" id="JAKELL010000098">
    <property type="protein sequence ID" value="KAH8982616.1"/>
    <property type="molecule type" value="Genomic_DNA"/>
</dbReference>
<proteinExistence type="predicted"/>
<feature type="region of interest" description="Disordered" evidence="1">
    <location>
        <begin position="51"/>
        <end position="175"/>
    </location>
</feature>
<accession>A0AAD4Q420</accession>
<feature type="transmembrane region" description="Helical" evidence="2">
    <location>
        <begin position="212"/>
        <end position="232"/>
    </location>
</feature>
<evidence type="ECO:0000256" key="3">
    <source>
        <dbReference type="SAM" id="SignalP"/>
    </source>
</evidence>
<feature type="compositionally biased region" description="Polar residues" evidence="1">
    <location>
        <begin position="165"/>
        <end position="175"/>
    </location>
</feature>
<gene>
    <name evidence="4" type="ORF">EDB92DRAFT_1952215</name>
</gene>
<evidence type="ECO:0000256" key="2">
    <source>
        <dbReference type="SAM" id="Phobius"/>
    </source>
</evidence>
<feature type="compositionally biased region" description="Pro residues" evidence="1">
    <location>
        <begin position="83"/>
        <end position="93"/>
    </location>
</feature>
<feature type="region of interest" description="Disordered" evidence="1">
    <location>
        <begin position="252"/>
        <end position="289"/>
    </location>
</feature>
<keyword evidence="3" id="KW-0732">Signal</keyword>
<reference evidence="4" key="1">
    <citation type="submission" date="2022-01" db="EMBL/GenBank/DDBJ databases">
        <title>Comparative genomics reveals a dynamic genome evolution in the ectomycorrhizal milk-cap (Lactarius) mushrooms.</title>
        <authorList>
            <consortium name="DOE Joint Genome Institute"/>
            <person name="Lebreton A."/>
            <person name="Tang N."/>
            <person name="Kuo A."/>
            <person name="LaButti K."/>
            <person name="Drula E."/>
            <person name="Barry K."/>
            <person name="Clum A."/>
            <person name="Lipzen A."/>
            <person name="Mousain D."/>
            <person name="Ng V."/>
            <person name="Wang R."/>
            <person name="Wang X."/>
            <person name="Dai Y."/>
            <person name="Henrissat B."/>
            <person name="Grigoriev I.V."/>
            <person name="Guerin-Laguette A."/>
            <person name="Yu F."/>
            <person name="Martin F.M."/>
        </authorList>
    </citation>
    <scope>NUCLEOTIDE SEQUENCE</scope>
    <source>
        <strain evidence="4">QP</strain>
    </source>
</reference>
<name>A0AAD4Q420_9AGAM</name>
<comment type="caution">
    <text evidence="4">The sequence shown here is derived from an EMBL/GenBank/DDBJ whole genome shotgun (WGS) entry which is preliminary data.</text>
</comment>